<organism evidence="1 2">
    <name type="scientific">Edaphobacter acidisoli</name>
    <dbReference type="NCBI Taxonomy" id="2040573"/>
    <lineage>
        <taxon>Bacteria</taxon>
        <taxon>Pseudomonadati</taxon>
        <taxon>Acidobacteriota</taxon>
        <taxon>Terriglobia</taxon>
        <taxon>Terriglobales</taxon>
        <taxon>Acidobacteriaceae</taxon>
        <taxon>Edaphobacter</taxon>
    </lineage>
</organism>
<reference evidence="1" key="2">
    <citation type="submission" date="2020-09" db="EMBL/GenBank/DDBJ databases">
        <authorList>
            <person name="Sun Q."/>
            <person name="Zhou Y."/>
        </authorList>
    </citation>
    <scope>NUCLEOTIDE SEQUENCE</scope>
    <source>
        <strain evidence="1">CGMCC 1.15447</strain>
    </source>
</reference>
<sequence>MEARAQSWLAIARAASGVAADSGCAVWRTSGPCNYIHGDCEHGCRGYDHLSRRRSRSGR</sequence>
<protein>
    <submittedName>
        <fullName evidence="1">Uncharacterized protein</fullName>
    </submittedName>
</protein>
<proteinExistence type="predicted"/>
<dbReference type="EMBL" id="BMJB01000004">
    <property type="protein sequence ID" value="GGA80033.1"/>
    <property type="molecule type" value="Genomic_DNA"/>
</dbReference>
<comment type="caution">
    <text evidence="1">The sequence shown here is derived from an EMBL/GenBank/DDBJ whole genome shotgun (WGS) entry which is preliminary data.</text>
</comment>
<keyword evidence="2" id="KW-1185">Reference proteome</keyword>
<dbReference type="Proteomes" id="UP000648801">
    <property type="component" value="Unassembled WGS sequence"/>
</dbReference>
<accession>A0A916S1D1</accession>
<evidence type="ECO:0000313" key="2">
    <source>
        <dbReference type="Proteomes" id="UP000648801"/>
    </source>
</evidence>
<dbReference type="AlphaFoldDB" id="A0A916S1D1"/>
<evidence type="ECO:0000313" key="1">
    <source>
        <dbReference type="EMBL" id="GGA80033.1"/>
    </source>
</evidence>
<name>A0A916S1D1_9BACT</name>
<reference evidence="1" key="1">
    <citation type="journal article" date="2014" name="Int. J. Syst. Evol. Microbiol.">
        <title>Complete genome sequence of Corynebacterium casei LMG S-19264T (=DSM 44701T), isolated from a smear-ripened cheese.</title>
        <authorList>
            <consortium name="US DOE Joint Genome Institute (JGI-PGF)"/>
            <person name="Walter F."/>
            <person name="Albersmeier A."/>
            <person name="Kalinowski J."/>
            <person name="Ruckert C."/>
        </authorList>
    </citation>
    <scope>NUCLEOTIDE SEQUENCE</scope>
    <source>
        <strain evidence="1">CGMCC 1.15447</strain>
    </source>
</reference>
<gene>
    <name evidence="1" type="ORF">GCM10011507_34110</name>
</gene>